<sequence length="210" mass="23952">MGKYTTIIYDIDGTILNTLDMNMYPLIQIIKEELGEVWGFNEVKRFASYPGHKVLEELKIKNIEDVYARWVRYVNEYEGGASIYKGFPEIFEQLHSKNIQQAIVSSKTRRQYEIDFVSKNLDKHMSVSILAEDTKTHKPQPEPILKCLEKMGASSDEVLYIGDAVSDYLASKNAGIDFGYAKWGSVSDDGIISPTFKLEKPNDLLKILEI</sequence>
<dbReference type="RefSeq" id="WP_192180529.1">
    <property type="nucleotide sequence ID" value="NZ_JACYYY010000031.1"/>
</dbReference>
<comment type="caution">
    <text evidence="1">The sequence shown here is derived from an EMBL/GenBank/DDBJ whole genome shotgun (WGS) entry which is preliminary data.</text>
</comment>
<accession>A0A6A8NL01</accession>
<proteinExistence type="predicted"/>
<dbReference type="SUPFAM" id="SSF56784">
    <property type="entry name" value="HAD-like"/>
    <property type="match status" value="1"/>
</dbReference>
<dbReference type="Pfam" id="PF13419">
    <property type="entry name" value="HAD_2"/>
    <property type="match status" value="1"/>
</dbReference>
<dbReference type="InterPro" id="IPR023214">
    <property type="entry name" value="HAD_sf"/>
</dbReference>
<dbReference type="GO" id="GO:0006281">
    <property type="term" value="P:DNA repair"/>
    <property type="evidence" value="ECO:0007669"/>
    <property type="project" value="TreeGrafter"/>
</dbReference>
<protein>
    <submittedName>
        <fullName evidence="1">HAD-IA family hydrolase</fullName>
    </submittedName>
</protein>
<organism evidence="1">
    <name type="scientific">Enterococcus faecium</name>
    <name type="common">Streptococcus faecium</name>
    <dbReference type="NCBI Taxonomy" id="1352"/>
    <lineage>
        <taxon>Bacteria</taxon>
        <taxon>Bacillati</taxon>
        <taxon>Bacillota</taxon>
        <taxon>Bacilli</taxon>
        <taxon>Lactobacillales</taxon>
        <taxon>Enterococcaceae</taxon>
        <taxon>Enterococcus</taxon>
    </lineage>
</organism>
<dbReference type="GO" id="GO:0005829">
    <property type="term" value="C:cytosol"/>
    <property type="evidence" value="ECO:0007669"/>
    <property type="project" value="TreeGrafter"/>
</dbReference>
<dbReference type="InterPro" id="IPR023198">
    <property type="entry name" value="PGP-like_dom2"/>
</dbReference>
<dbReference type="GO" id="GO:0008967">
    <property type="term" value="F:phosphoglycolate phosphatase activity"/>
    <property type="evidence" value="ECO:0007669"/>
    <property type="project" value="TreeGrafter"/>
</dbReference>
<dbReference type="SFLD" id="SFLDS00003">
    <property type="entry name" value="Haloacid_Dehalogenase"/>
    <property type="match status" value="1"/>
</dbReference>
<dbReference type="Gene3D" id="1.10.150.240">
    <property type="entry name" value="Putative phosphatase, domain 2"/>
    <property type="match status" value="1"/>
</dbReference>
<dbReference type="InterPro" id="IPR041492">
    <property type="entry name" value="HAD_2"/>
</dbReference>
<name>A0A6A8NL01_ENTFC</name>
<dbReference type="NCBIfam" id="TIGR01549">
    <property type="entry name" value="HAD-SF-IA-v1"/>
    <property type="match status" value="1"/>
</dbReference>
<dbReference type="AlphaFoldDB" id="A0A6A8NL01"/>
<dbReference type="PANTHER" id="PTHR43434:SF26">
    <property type="entry name" value="PYROPHOSPHATASE PPAX"/>
    <property type="match status" value="1"/>
</dbReference>
<keyword evidence="1" id="KW-0378">Hydrolase</keyword>
<dbReference type="PANTHER" id="PTHR43434">
    <property type="entry name" value="PHOSPHOGLYCOLATE PHOSPHATASE"/>
    <property type="match status" value="1"/>
</dbReference>
<evidence type="ECO:0000313" key="1">
    <source>
        <dbReference type="EMBL" id="MTD36806.1"/>
    </source>
</evidence>
<dbReference type="Gene3D" id="3.40.50.1000">
    <property type="entry name" value="HAD superfamily/HAD-like"/>
    <property type="match status" value="1"/>
</dbReference>
<dbReference type="SFLD" id="SFLDG01129">
    <property type="entry name" value="C1.5:_HAD__Beta-PGM__Phosphata"/>
    <property type="match status" value="1"/>
</dbReference>
<dbReference type="InterPro" id="IPR036412">
    <property type="entry name" value="HAD-like_sf"/>
</dbReference>
<reference evidence="1" key="1">
    <citation type="submission" date="2019-10" db="EMBL/GenBank/DDBJ databases">
        <title>Identification of the same linezolid-resistant Tn6246::fexB-poxtA-carrying Enterococcus faecium strain colonizing a hospitalized patient and bovines in different continents.</title>
        <authorList>
            <person name="Tedim A.P."/>
            <person name="Freitas A.R."/>
            <person name="Novais C."/>
            <person name="Duarte B."/>
            <person name="Elghaieb H."/>
            <person name="Abbassi M.S."/>
            <person name="Peixe L."/>
        </authorList>
    </citation>
    <scope>NUCLEOTIDE SEQUENCE</scope>
    <source>
        <strain evidence="1">2FEZ</strain>
    </source>
</reference>
<dbReference type="EMBL" id="WLYP01000025">
    <property type="protein sequence ID" value="MTD36806.1"/>
    <property type="molecule type" value="Genomic_DNA"/>
</dbReference>
<dbReference type="InterPro" id="IPR006439">
    <property type="entry name" value="HAD-SF_hydro_IA"/>
</dbReference>
<gene>
    <name evidence="1" type="ORF">GKZ95_13405</name>
</gene>
<dbReference type="InterPro" id="IPR050155">
    <property type="entry name" value="HAD-like_hydrolase_sf"/>
</dbReference>